<evidence type="ECO:0000256" key="9">
    <source>
        <dbReference type="ARBA" id="ARBA00023012"/>
    </source>
</evidence>
<dbReference type="RefSeq" id="WP_208903082.1">
    <property type="nucleotide sequence ID" value="NZ_CP011497.1"/>
</dbReference>
<dbReference type="PANTHER" id="PTHR45436:SF5">
    <property type="entry name" value="SENSOR HISTIDINE KINASE TRCS"/>
    <property type="match status" value="1"/>
</dbReference>
<dbReference type="InterPro" id="IPR004358">
    <property type="entry name" value="Sig_transdc_His_kin-like_C"/>
</dbReference>
<evidence type="ECO:0000256" key="7">
    <source>
        <dbReference type="ARBA" id="ARBA00022777"/>
    </source>
</evidence>
<protein>
    <recommendedName>
        <fullName evidence="3">histidine kinase</fullName>
        <ecNumber evidence="3">2.7.13.3</ecNumber>
    </recommendedName>
</protein>
<dbReference type="Gene3D" id="1.10.287.130">
    <property type="match status" value="1"/>
</dbReference>
<evidence type="ECO:0000256" key="10">
    <source>
        <dbReference type="ARBA" id="ARBA00023136"/>
    </source>
</evidence>
<dbReference type="SUPFAM" id="SSF47384">
    <property type="entry name" value="Homodimeric domain of signal transducing histidine kinase"/>
    <property type="match status" value="1"/>
</dbReference>
<evidence type="ECO:0000313" key="15">
    <source>
        <dbReference type="Proteomes" id="UP000035366"/>
    </source>
</evidence>
<evidence type="ECO:0000256" key="2">
    <source>
        <dbReference type="ARBA" id="ARBA00004236"/>
    </source>
</evidence>
<evidence type="ECO:0000256" key="1">
    <source>
        <dbReference type="ARBA" id="ARBA00000085"/>
    </source>
</evidence>
<evidence type="ECO:0000256" key="5">
    <source>
        <dbReference type="ARBA" id="ARBA00022679"/>
    </source>
</evidence>
<sequence length="390" mass="41656">MSPHGSRPDPAARPGLPWRGSLRLRLTAVFGLLFFIAAAAVLAGAVILVRNSMQYSLDIVFSPDHASDSDAGTKSIIMDSMRRNLLTKGGLTVLVVGVLATTAGWLVSGRLLRPLHQITSTAERIAGRTLHRRIALDLPPGEVKRLADAFDQMLDRLDSAFAGQERFIANAAHELKTPLVINRTLVEVAMNQRDVPPETRQLGAHLLAVNARHERLIDALLTLARAEDALTDRVPLDLAGICAAVIEAAGPEAAQEEVRMAQRLAPARTVGDPILLEQLIRNLVENAVRHNRRGGHLEVTTRHGARGAQVEVTNTGAVISAHEIPVLFEPFRRLTDRIGSARGSGLGLSIVRAVAQAHGGDAVAVPRPGGGLTVCVTLPARAGSAGARRR</sequence>
<dbReference type="InterPro" id="IPR005467">
    <property type="entry name" value="His_kinase_dom"/>
</dbReference>
<dbReference type="SUPFAM" id="SSF158472">
    <property type="entry name" value="HAMP domain-like"/>
    <property type="match status" value="1"/>
</dbReference>
<accession>A0ABN4GQX9</accession>
<evidence type="ECO:0000259" key="13">
    <source>
        <dbReference type="PROSITE" id="PS50885"/>
    </source>
</evidence>
<dbReference type="EC" id="2.7.13.3" evidence="3"/>
<dbReference type="Gene3D" id="3.30.565.10">
    <property type="entry name" value="Histidine kinase-like ATPase, C-terminal domain"/>
    <property type="match status" value="1"/>
</dbReference>
<feature type="transmembrane region" description="Helical" evidence="11">
    <location>
        <begin position="85"/>
        <end position="107"/>
    </location>
</feature>
<dbReference type="SMART" id="SM00387">
    <property type="entry name" value="HATPase_c"/>
    <property type="match status" value="1"/>
</dbReference>
<gene>
    <name evidence="14" type="ORF">ABB07_38015</name>
</gene>
<dbReference type="CDD" id="cd06225">
    <property type="entry name" value="HAMP"/>
    <property type="match status" value="1"/>
</dbReference>
<evidence type="ECO:0000259" key="12">
    <source>
        <dbReference type="PROSITE" id="PS50109"/>
    </source>
</evidence>
<feature type="domain" description="HAMP" evidence="13">
    <location>
        <begin position="109"/>
        <end position="162"/>
    </location>
</feature>
<keyword evidence="5" id="KW-0808">Transferase</keyword>
<keyword evidence="7 14" id="KW-0418">Kinase</keyword>
<dbReference type="CDD" id="cd00075">
    <property type="entry name" value="HATPase"/>
    <property type="match status" value="1"/>
</dbReference>
<evidence type="ECO:0000256" key="6">
    <source>
        <dbReference type="ARBA" id="ARBA00022692"/>
    </source>
</evidence>
<dbReference type="PANTHER" id="PTHR45436">
    <property type="entry name" value="SENSOR HISTIDINE KINASE YKOH"/>
    <property type="match status" value="1"/>
</dbReference>
<dbReference type="PRINTS" id="PR00344">
    <property type="entry name" value="BCTRLSENSOR"/>
</dbReference>
<dbReference type="Proteomes" id="UP000035366">
    <property type="component" value="Chromosome"/>
</dbReference>
<dbReference type="InterPro" id="IPR036890">
    <property type="entry name" value="HATPase_C_sf"/>
</dbReference>
<dbReference type="GO" id="GO:0016301">
    <property type="term" value="F:kinase activity"/>
    <property type="evidence" value="ECO:0007669"/>
    <property type="project" value="UniProtKB-KW"/>
</dbReference>
<dbReference type="Gene3D" id="6.10.340.10">
    <property type="match status" value="1"/>
</dbReference>
<proteinExistence type="predicted"/>
<evidence type="ECO:0000256" key="8">
    <source>
        <dbReference type="ARBA" id="ARBA00022989"/>
    </source>
</evidence>
<keyword evidence="9" id="KW-0902">Two-component regulatory system</keyword>
<dbReference type="CDD" id="cd00082">
    <property type="entry name" value="HisKA"/>
    <property type="match status" value="1"/>
</dbReference>
<evidence type="ECO:0000256" key="4">
    <source>
        <dbReference type="ARBA" id="ARBA00022553"/>
    </source>
</evidence>
<dbReference type="PROSITE" id="PS50109">
    <property type="entry name" value="HIS_KIN"/>
    <property type="match status" value="1"/>
</dbReference>
<dbReference type="InterPro" id="IPR003660">
    <property type="entry name" value="HAMP_dom"/>
</dbReference>
<keyword evidence="10 11" id="KW-0472">Membrane</keyword>
<dbReference type="SUPFAM" id="SSF55874">
    <property type="entry name" value="ATPase domain of HSP90 chaperone/DNA topoisomerase II/histidine kinase"/>
    <property type="match status" value="1"/>
</dbReference>
<evidence type="ECO:0000256" key="3">
    <source>
        <dbReference type="ARBA" id="ARBA00012438"/>
    </source>
</evidence>
<dbReference type="Pfam" id="PF00672">
    <property type="entry name" value="HAMP"/>
    <property type="match status" value="1"/>
</dbReference>
<evidence type="ECO:0000313" key="14">
    <source>
        <dbReference type="EMBL" id="AKJ15654.1"/>
    </source>
</evidence>
<dbReference type="SMART" id="SM00304">
    <property type="entry name" value="HAMP"/>
    <property type="match status" value="1"/>
</dbReference>
<organism evidence="14 15">
    <name type="scientific">Streptomyces incarnatus</name>
    <dbReference type="NCBI Taxonomy" id="665007"/>
    <lineage>
        <taxon>Bacteria</taxon>
        <taxon>Bacillati</taxon>
        <taxon>Actinomycetota</taxon>
        <taxon>Actinomycetes</taxon>
        <taxon>Kitasatosporales</taxon>
        <taxon>Streptomycetaceae</taxon>
        <taxon>Streptomyces</taxon>
    </lineage>
</organism>
<dbReference type="PROSITE" id="PS50885">
    <property type="entry name" value="HAMP"/>
    <property type="match status" value="1"/>
</dbReference>
<dbReference type="InterPro" id="IPR003594">
    <property type="entry name" value="HATPase_dom"/>
</dbReference>
<dbReference type="InterPro" id="IPR003661">
    <property type="entry name" value="HisK_dim/P_dom"/>
</dbReference>
<keyword evidence="6 11" id="KW-0812">Transmembrane</keyword>
<dbReference type="InterPro" id="IPR036097">
    <property type="entry name" value="HisK_dim/P_sf"/>
</dbReference>
<feature type="domain" description="Histidine kinase" evidence="12">
    <location>
        <begin position="170"/>
        <end position="382"/>
    </location>
</feature>
<dbReference type="EMBL" id="CP011497">
    <property type="protein sequence ID" value="AKJ15654.1"/>
    <property type="molecule type" value="Genomic_DNA"/>
</dbReference>
<dbReference type="InterPro" id="IPR050428">
    <property type="entry name" value="TCS_sensor_his_kinase"/>
</dbReference>
<reference evidence="14 15" key="1">
    <citation type="journal article" date="2015" name="ISME J.">
        <title>Draft Genome Sequence of Streptomyces incarnatus NRRL8089, which Produces the Nucleoside Antibiotic Sinefungin.</title>
        <authorList>
            <person name="Oshima K."/>
            <person name="Hattori M."/>
            <person name="Shimizu H."/>
            <person name="Fukuda K."/>
            <person name="Nemoto M."/>
            <person name="Inagaki K."/>
            <person name="Tamura T."/>
        </authorList>
    </citation>
    <scope>NUCLEOTIDE SEQUENCE [LARGE SCALE GENOMIC DNA]</scope>
    <source>
        <strain evidence="14 15">NRRL 8089</strain>
    </source>
</reference>
<evidence type="ECO:0000256" key="11">
    <source>
        <dbReference type="SAM" id="Phobius"/>
    </source>
</evidence>
<name>A0ABN4GQX9_9ACTN</name>
<comment type="catalytic activity">
    <reaction evidence="1">
        <text>ATP + protein L-histidine = ADP + protein N-phospho-L-histidine.</text>
        <dbReference type="EC" id="2.7.13.3"/>
    </reaction>
</comment>
<keyword evidence="15" id="KW-1185">Reference proteome</keyword>
<comment type="subcellular location">
    <subcellularLocation>
        <location evidence="2">Cell membrane</location>
    </subcellularLocation>
</comment>
<dbReference type="SMART" id="SM00388">
    <property type="entry name" value="HisKA"/>
    <property type="match status" value="1"/>
</dbReference>
<dbReference type="Pfam" id="PF02518">
    <property type="entry name" value="HATPase_c"/>
    <property type="match status" value="1"/>
</dbReference>
<feature type="transmembrane region" description="Helical" evidence="11">
    <location>
        <begin position="26"/>
        <end position="49"/>
    </location>
</feature>
<keyword evidence="4" id="KW-0597">Phosphoprotein</keyword>
<dbReference type="Pfam" id="PF00512">
    <property type="entry name" value="HisKA"/>
    <property type="match status" value="1"/>
</dbReference>
<keyword evidence="8 11" id="KW-1133">Transmembrane helix</keyword>